<dbReference type="RefSeq" id="WP_344912273.1">
    <property type="nucleotide sequence ID" value="NZ_BAAAYO010000010.1"/>
</dbReference>
<organism evidence="11 12">
    <name type="scientific">Paenibacillus hodogayensis</name>
    <dbReference type="NCBI Taxonomy" id="279208"/>
    <lineage>
        <taxon>Bacteria</taxon>
        <taxon>Bacillati</taxon>
        <taxon>Bacillota</taxon>
        <taxon>Bacilli</taxon>
        <taxon>Bacillales</taxon>
        <taxon>Paenibacillaceae</taxon>
        <taxon>Paenibacillus</taxon>
    </lineage>
</organism>
<dbReference type="InterPro" id="IPR020449">
    <property type="entry name" value="Tscrpt_reg_AraC-type_HTH"/>
</dbReference>
<evidence type="ECO:0000256" key="3">
    <source>
        <dbReference type="ARBA" id="ARBA00022553"/>
    </source>
</evidence>
<proteinExistence type="predicted"/>
<feature type="domain" description="Response regulatory" evidence="10">
    <location>
        <begin position="2"/>
        <end position="120"/>
    </location>
</feature>
<evidence type="ECO:0000259" key="9">
    <source>
        <dbReference type="PROSITE" id="PS01124"/>
    </source>
</evidence>
<evidence type="ECO:0000256" key="4">
    <source>
        <dbReference type="ARBA" id="ARBA00023012"/>
    </source>
</evidence>
<dbReference type="InterPro" id="IPR051552">
    <property type="entry name" value="HptR"/>
</dbReference>
<dbReference type="InterPro" id="IPR011006">
    <property type="entry name" value="CheY-like_superfamily"/>
</dbReference>
<dbReference type="PROSITE" id="PS50110">
    <property type="entry name" value="RESPONSE_REGULATORY"/>
    <property type="match status" value="1"/>
</dbReference>
<protein>
    <submittedName>
        <fullName evidence="11">Response regulator</fullName>
    </submittedName>
</protein>
<keyword evidence="2" id="KW-0963">Cytoplasm</keyword>
<dbReference type="Pfam" id="PF12833">
    <property type="entry name" value="HTH_18"/>
    <property type="match status" value="1"/>
</dbReference>
<keyword evidence="12" id="KW-1185">Reference proteome</keyword>
<dbReference type="PRINTS" id="PR00032">
    <property type="entry name" value="HTHARAC"/>
</dbReference>
<evidence type="ECO:0000313" key="12">
    <source>
        <dbReference type="Proteomes" id="UP001589619"/>
    </source>
</evidence>
<comment type="caution">
    <text evidence="11">The sequence shown here is derived from an EMBL/GenBank/DDBJ whole genome shotgun (WGS) entry which is preliminary data.</text>
</comment>
<name>A0ABV5VTK9_9BACL</name>
<dbReference type="SMART" id="SM00342">
    <property type="entry name" value="HTH_ARAC"/>
    <property type="match status" value="1"/>
</dbReference>
<evidence type="ECO:0000256" key="7">
    <source>
        <dbReference type="ARBA" id="ARBA00023163"/>
    </source>
</evidence>
<evidence type="ECO:0000313" key="11">
    <source>
        <dbReference type="EMBL" id="MFB9751600.1"/>
    </source>
</evidence>
<sequence>MKVMIVEDEKVIRLSLRKVIESETAGAFRIAGEAKDGQAALAMLEQLRPDIVITDIRMPVMDGLTFIEEMQKNERQAEVVILSGYDEFDYAKRAMRFGVSDYLLKPIDADELIQTLQRIQSRLRKADRFVSEHIEWLRYEKRRARTIIEAMLQFDRDKVASEVDAFYRQSLPKLQEHMRVKEICESFAELLEEERQQRKEWNGRDGGSRTTFGEDGEQNVRLLKNELFALIDDLASRRNWAASLIAKRAIDYMEKHYSRFDLKLQDVADELGISAFYLSRTFKEETGTNFIVYLTAYRLKQAIRLMGDPAAKLYTISLQVGYEEYAHFSRVFKKVHGVSPVEYRKLAELV</sequence>
<evidence type="ECO:0000256" key="6">
    <source>
        <dbReference type="ARBA" id="ARBA00023125"/>
    </source>
</evidence>
<keyword evidence="4" id="KW-0902">Two-component regulatory system</keyword>
<feature type="domain" description="HTH araC/xylS-type" evidence="9">
    <location>
        <begin position="247"/>
        <end position="346"/>
    </location>
</feature>
<dbReference type="Gene3D" id="1.10.10.60">
    <property type="entry name" value="Homeodomain-like"/>
    <property type="match status" value="2"/>
</dbReference>
<keyword evidence="3 8" id="KW-0597">Phosphoprotein</keyword>
<dbReference type="PROSITE" id="PS00041">
    <property type="entry name" value="HTH_ARAC_FAMILY_1"/>
    <property type="match status" value="1"/>
</dbReference>
<dbReference type="InterPro" id="IPR009057">
    <property type="entry name" value="Homeodomain-like_sf"/>
</dbReference>
<dbReference type="PROSITE" id="PS01124">
    <property type="entry name" value="HTH_ARAC_FAMILY_2"/>
    <property type="match status" value="1"/>
</dbReference>
<accession>A0ABV5VTK9</accession>
<dbReference type="InterPro" id="IPR018060">
    <property type="entry name" value="HTH_AraC"/>
</dbReference>
<keyword evidence="6" id="KW-0238">DNA-binding</keyword>
<dbReference type="InterPro" id="IPR018062">
    <property type="entry name" value="HTH_AraC-typ_CS"/>
</dbReference>
<dbReference type="Proteomes" id="UP001589619">
    <property type="component" value="Unassembled WGS sequence"/>
</dbReference>
<dbReference type="SUPFAM" id="SSF46689">
    <property type="entry name" value="Homeodomain-like"/>
    <property type="match status" value="2"/>
</dbReference>
<dbReference type="InterPro" id="IPR001789">
    <property type="entry name" value="Sig_transdc_resp-reg_receiver"/>
</dbReference>
<keyword evidence="7" id="KW-0804">Transcription</keyword>
<dbReference type="SMART" id="SM00448">
    <property type="entry name" value="REC"/>
    <property type="match status" value="1"/>
</dbReference>
<dbReference type="Gene3D" id="3.40.50.2300">
    <property type="match status" value="1"/>
</dbReference>
<comment type="subcellular location">
    <subcellularLocation>
        <location evidence="1">Cytoplasm</location>
    </subcellularLocation>
</comment>
<evidence type="ECO:0000256" key="5">
    <source>
        <dbReference type="ARBA" id="ARBA00023015"/>
    </source>
</evidence>
<dbReference type="EMBL" id="JBHMAG010000007">
    <property type="protein sequence ID" value="MFB9751600.1"/>
    <property type="molecule type" value="Genomic_DNA"/>
</dbReference>
<dbReference type="PANTHER" id="PTHR42713:SF3">
    <property type="entry name" value="TRANSCRIPTIONAL REGULATORY PROTEIN HPTR"/>
    <property type="match status" value="1"/>
</dbReference>
<feature type="modified residue" description="4-aspartylphosphate" evidence="8">
    <location>
        <position position="55"/>
    </location>
</feature>
<keyword evidence="5" id="KW-0805">Transcription regulation</keyword>
<gene>
    <name evidence="11" type="ORF">ACFFNY_08455</name>
</gene>
<evidence type="ECO:0000256" key="8">
    <source>
        <dbReference type="PROSITE-ProRule" id="PRU00169"/>
    </source>
</evidence>
<reference evidence="11 12" key="1">
    <citation type="submission" date="2024-09" db="EMBL/GenBank/DDBJ databases">
        <authorList>
            <person name="Sun Q."/>
            <person name="Mori K."/>
        </authorList>
    </citation>
    <scope>NUCLEOTIDE SEQUENCE [LARGE SCALE GENOMIC DNA]</scope>
    <source>
        <strain evidence="11 12">JCM 12520</strain>
    </source>
</reference>
<evidence type="ECO:0000256" key="2">
    <source>
        <dbReference type="ARBA" id="ARBA00022490"/>
    </source>
</evidence>
<dbReference type="PANTHER" id="PTHR42713">
    <property type="entry name" value="HISTIDINE KINASE-RELATED"/>
    <property type="match status" value="1"/>
</dbReference>
<dbReference type="Pfam" id="PF00072">
    <property type="entry name" value="Response_reg"/>
    <property type="match status" value="1"/>
</dbReference>
<dbReference type="SUPFAM" id="SSF52172">
    <property type="entry name" value="CheY-like"/>
    <property type="match status" value="1"/>
</dbReference>
<evidence type="ECO:0000259" key="10">
    <source>
        <dbReference type="PROSITE" id="PS50110"/>
    </source>
</evidence>
<evidence type="ECO:0000256" key="1">
    <source>
        <dbReference type="ARBA" id="ARBA00004496"/>
    </source>
</evidence>
<dbReference type="CDD" id="cd17536">
    <property type="entry name" value="REC_YesN-like"/>
    <property type="match status" value="1"/>
</dbReference>